<evidence type="ECO:0000256" key="5">
    <source>
        <dbReference type="ARBA" id="ARBA00023239"/>
    </source>
</evidence>
<dbReference type="InterPro" id="IPR010977">
    <property type="entry name" value="Aromatic_deC"/>
</dbReference>
<keyword evidence="3" id="KW-0210">Decarboxylase</keyword>
<dbReference type="Proteomes" id="UP000542811">
    <property type="component" value="Unassembled WGS sequence"/>
</dbReference>
<evidence type="ECO:0000256" key="2">
    <source>
        <dbReference type="ARBA" id="ARBA00009533"/>
    </source>
</evidence>
<dbReference type="GO" id="GO:0005737">
    <property type="term" value="C:cytoplasm"/>
    <property type="evidence" value="ECO:0007669"/>
    <property type="project" value="TreeGrafter"/>
</dbReference>
<keyword evidence="5 7" id="KW-0456">Lyase</keyword>
<dbReference type="Proteomes" id="UP000295021">
    <property type="component" value="Unassembled WGS sequence"/>
</dbReference>
<dbReference type="Pfam" id="PF00282">
    <property type="entry name" value="Pyridoxal_deC"/>
    <property type="match status" value="1"/>
</dbReference>
<dbReference type="PROSITE" id="PS00392">
    <property type="entry name" value="DDC_GAD_HDC_YDC"/>
    <property type="match status" value="1"/>
</dbReference>
<dbReference type="EMBL" id="SMBI01000023">
    <property type="protein sequence ID" value="TCU14250.1"/>
    <property type="molecule type" value="Genomic_DNA"/>
</dbReference>
<evidence type="ECO:0000256" key="3">
    <source>
        <dbReference type="ARBA" id="ARBA00022793"/>
    </source>
</evidence>
<comment type="cofactor">
    <cofactor evidence="1 6 7">
        <name>pyridoxal 5'-phosphate</name>
        <dbReference type="ChEBI" id="CHEBI:597326"/>
    </cofactor>
</comment>
<dbReference type="Gene3D" id="3.90.1150.10">
    <property type="entry name" value="Aspartate Aminotransferase, domain 1"/>
    <property type="match status" value="1"/>
</dbReference>
<evidence type="ECO:0000256" key="7">
    <source>
        <dbReference type="RuleBase" id="RU000382"/>
    </source>
</evidence>
<reference evidence="9 10" key="1">
    <citation type="submission" date="2019-03" db="EMBL/GenBank/DDBJ databases">
        <title>Genomic Encyclopedia of Type Strains, Phase IV (KMG-V): Genome sequencing to study the core and pangenomes of soil and plant-associated prokaryotes.</title>
        <authorList>
            <person name="Whitman W."/>
        </authorList>
    </citation>
    <scope>NUCLEOTIDE SEQUENCE [LARGE SCALE GENOMIC DNA]</scope>
    <source>
        <strain evidence="9 10">FB403</strain>
    </source>
</reference>
<feature type="modified residue" description="N6-(pyridoxal phosphate)lysine" evidence="6">
    <location>
        <position position="295"/>
    </location>
</feature>
<sequence>MTPEEFRQRGHEIIDWLADYHAKISDYPVQPATHPGDVKAMLPAVPPLEAEGFDQIIADLDSVVLPNISHWQHPRFFGYFPSNSLGSGILGDLVSGGLGVLGLSWQSSPAVTEIEEVTVDWFRQMVGLSSAWFGVINDTASTSTLVALLCAREKTTGFSLARQGLQAELKPLMIYTSTSAHSSVEKAALLAGFGRENVRMVDVDANFAMLPAALEEAIDADIRSGFTPCAIVAAVGGTATVSIDPVSKIADIARRHGLWFHIDAAMAGNAMILPELRWMWEGIEDADSVVINAHKWLGVPFDCSLYFVRDEPHLLRVMSADPSFLQSQADEKVRNLRNTGIPLGRRFRALKLWFAIREQGVSGLQARLLRDMGLAQDLRSKVEATPDWEIIAPVVLQTVCLVYRPKSVPSHRLDDFTRAWAHAVNASGQAYVTPATAAGHWMVRVSVGTISTDAHDIEAVWGAMQEAAAALVPEFS</sequence>
<name>A0A1S9GA55_9HYPH</name>
<gene>
    <name evidence="9" type="ORF">EV131_12367</name>
    <name evidence="8" type="ORF">FHS25_006894</name>
</gene>
<dbReference type="EMBL" id="JACHXX010000016">
    <property type="protein sequence ID" value="MBB3166377.1"/>
    <property type="molecule type" value="Genomic_DNA"/>
</dbReference>
<evidence type="ECO:0000313" key="8">
    <source>
        <dbReference type="EMBL" id="MBB3166377.1"/>
    </source>
</evidence>
<keyword evidence="11" id="KW-1185">Reference proteome</keyword>
<dbReference type="GO" id="GO:0004058">
    <property type="term" value="F:aromatic-L-amino-acid decarboxylase activity"/>
    <property type="evidence" value="ECO:0007669"/>
    <property type="project" value="UniProtKB-EC"/>
</dbReference>
<dbReference type="InterPro" id="IPR021115">
    <property type="entry name" value="Pyridoxal-P_BS"/>
</dbReference>
<evidence type="ECO:0000313" key="9">
    <source>
        <dbReference type="EMBL" id="TCU14250.1"/>
    </source>
</evidence>
<dbReference type="InterPro" id="IPR002129">
    <property type="entry name" value="PyrdxlP-dep_de-COase"/>
</dbReference>
<dbReference type="GO" id="GO:0030170">
    <property type="term" value="F:pyridoxal phosphate binding"/>
    <property type="evidence" value="ECO:0007669"/>
    <property type="project" value="InterPro"/>
</dbReference>
<dbReference type="Gene3D" id="3.40.640.10">
    <property type="entry name" value="Type I PLP-dependent aspartate aminotransferase-like (Major domain)"/>
    <property type="match status" value="1"/>
</dbReference>
<dbReference type="EC" id="4.1.1.28" evidence="8"/>
<keyword evidence="4 6" id="KW-0663">Pyridoxal phosphate</keyword>
<evidence type="ECO:0000313" key="10">
    <source>
        <dbReference type="Proteomes" id="UP000295021"/>
    </source>
</evidence>
<dbReference type="GO" id="GO:0019752">
    <property type="term" value="P:carboxylic acid metabolic process"/>
    <property type="evidence" value="ECO:0007669"/>
    <property type="project" value="InterPro"/>
</dbReference>
<accession>A0A1S9GA55</accession>
<reference evidence="8 11" key="2">
    <citation type="submission" date="2020-08" db="EMBL/GenBank/DDBJ databases">
        <title>Genomic Encyclopedia of Type Strains, Phase III (KMG-III): the genomes of soil and plant-associated and newly described type strains.</title>
        <authorList>
            <person name="Whitman W."/>
        </authorList>
    </citation>
    <scope>NUCLEOTIDE SEQUENCE [LARGE SCALE GENOMIC DNA]</scope>
    <source>
        <strain evidence="8 11">CECT 8280</strain>
    </source>
</reference>
<evidence type="ECO:0000256" key="1">
    <source>
        <dbReference type="ARBA" id="ARBA00001933"/>
    </source>
</evidence>
<comment type="similarity">
    <text evidence="2 7">Belongs to the group II decarboxylase family.</text>
</comment>
<dbReference type="SUPFAM" id="SSF53383">
    <property type="entry name" value="PLP-dependent transferases"/>
    <property type="match status" value="1"/>
</dbReference>
<dbReference type="PANTHER" id="PTHR11999:SF70">
    <property type="entry name" value="MIP05841P"/>
    <property type="match status" value="1"/>
</dbReference>
<dbReference type="InterPro" id="IPR015424">
    <property type="entry name" value="PyrdxlP-dep_Trfase"/>
</dbReference>
<evidence type="ECO:0000313" key="11">
    <source>
        <dbReference type="Proteomes" id="UP000542811"/>
    </source>
</evidence>
<dbReference type="PRINTS" id="PR00800">
    <property type="entry name" value="YHDCRBOXLASE"/>
</dbReference>
<dbReference type="Gene3D" id="1.20.1340.10">
    <property type="entry name" value="dopa decarboxylase, N-terminal domain"/>
    <property type="match status" value="1"/>
</dbReference>
<dbReference type="PANTHER" id="PTHR11999">
    <property type="entry name" value="GROUP II PYRIDOXAL-5-PHOSPHATE DECARBOXYLASE"/>
    <property type="match status" value="1"/>
</dbReference>
<protein>
    <submittedName>
        <fullName evidence="9">Aromatic-L-amino-acid decarboxylase</fullName>
        <ecNumber evidence="8">4.1.1.28</ecNumber>
    </submittedName>
</protein>
<dbReference type="RefSeq" id="WP_077980294.1">
    <property type="nucleotide sequence ID" value="NZ_CP088091.1"/>
</dbReference>
<dbReference type="InterPro" id="IPR015421">
    <property type="entry name" value="PyrdxlP-dep_Trfase_major"/>
</dbReference>
<evidence type="ECO:0000256" key="4">
    <source>
        <dbReference type="ARBA" id="ARBA00022898"/>
    </source>
</evidence>
<dbReference type="GO" id="GO:0006520">
    <property type="term" value="P:amino acid metabolic process"/>
    <property type="evidence" value="ECO:0007669"/>
    <property type="project" value="InterPro"/>
</dbReference>
<dbReference type="AlphaFoldDB" id="A0A1S9GA55"/>
<proteinExistence type="inferred from homology"/>
<comment type="caution">
    <text evidence="9">The sequence shown here is derived from an EMBL/GenBank/DDBJ whole genome shotgun (WGS) entry which is preliminary data.</text>
</comment>
<dbReference type="InterPro" id="IPR015422">
    <property type="entry name" value="PyrdxlP-dep_Trfase_small"/>
</dbReference>
<organism evidence="9 10">
    <name type="scientific">Rhizobium laguerreae</name>
    <dbReference type="NCBI Taxonomy" id="1076926"/>
    <lineage>
        <taxon>Bacteria</taxon>
        <taxon>Pseudomonadati</taxon>
        <taxon>Pseudomonadota</taxon>
        <taxon>Alphaproteobacteria</taxon>
        <taxon>Hyphomicrobiales</taxon>
        <taxon>Rhizobiaceae</taxon>
        <taxon>Rhizobium/Agrobacterium group</taxon>
        <taxon>Rhizobium</taxon>
    </lineage>
</organism>
<evidence type="ECO:0000256" key="6">
    <source>
        <dbReference type="PIRSR" id="PIRSR602129-50"/>
    </source>
</evidence>